<gene>
    <name evidence="2" type="ORF">A7K69_06855</name>
</gene>
<dbReference type="Pfam" id="PF20250">
    <property type="entry name" value="FapA_N"/>
    <property type="match status" value="1"/>
</dbReference>
<dbReference type="PANTHER" id="PTHR38032:SF1">
    <property type="entry name" value="RNA-BINDING PROTEIN KHPB N-TERMINAL DOMAIN-CONTAINING PROTEIN"/>
    <property type="match status" value="1"/>
</dbReference>
<reference evidence="3" key="1">
    <citation type="submission" date="2016-05" db="EMBL/GenBank/DDBJ databases">
        <authorList>
            <person name="Wang W."/>
            <person name="Zhu L."/>
        </authorList>
    </citation>
    <scope>NUCLEOTIDE SEQUENCE [LARGE SCALE GENOMIC DNA]</scope>
    <source>
        <strain evidence="3">W-2</strain>
    </source>
</reference>
<organism evidence="2 3">
    <name type="scientific">Parageobacillus thermoglucosidasius</name>
    <name type="common">Geobacillus thermoglucosidasius</name>
    <dbReference type="NCBI Taxonomy" id="1426"/>
    <lineage>
        <taxon>Bacteria</taxon>
        <taxon>Bacillati</taxon>
        <taxon>Bacillota</taxon>
        <taxon>Bacilli</taxon>
        <taxon>Bacillales</taxon>
        <taxon>Anoxybacillaceae</taxon>
        <taxon>Parageobacillus</taxon>
    </lineage>
</organism>
<dbReference type="RefSeq" id="WP_064551630.1">
    <property type="nucleotide sequence ID" value="NZ_LXMA01000023.1"/>
</dbReference>
<dbReference type="Pfam" id="PF03961">
    <property type="entry name" value="FapA"/>
    <property type="match status" value="1"/>
</dbReference>
<name>A0A1B7KRF3_PARTM</name>
<comment type="caution">
    <text evidence="2">The sequence shown here is derived from an EMBL/GenBank/DDBJ whole genome shotgun (WGS) entry which is preliminary data.</text>
</comment>
<evidence type="ECO:0000313" key="3">
    <source>
        <dbReference type="Proteomes" id="UP000078290"/>
    </source>
</evidence>
<evidence type="ECO:0000313" key="2">
    <source>
        <dbReference type="EMBL" id="OAT72661.1"/>
    </source>
</evidence>
<dbReference type="EMBL" id="LXMA01000023">
    <property type="protein sequence ID" value="OAT72661.1"/>
    <property type="molecule type" value="Genomic_DNA"/>
</dbReference>
<dbReference type="Pfam" id="PF14804">
    <property type="entry name" value="Jag_N"/>
    <property type="match status" value="1"/>
</dbReference>
<accession>A0A1B7KRF3</accession>
<sequence length="685" mass="76746">MGKTIISKGRNIEEAINLGLAILKSTREEVLVEVIQKEKKGVWGVRLKPAIVKLTKVEKRQVEDFNHHRHTKGMMNDSVFASHAVHTEKEPQENPEHFLQDELEGKVWVKDGKIFYKQSPLHYPTVTVGKGIKLFKNDQLVTGTTIVTETDRFEIKTDEEKIIETKWGITVDENKLNAILHVEPGMKKSFAIKDIPPDYHIELNAEEQIEIRNDLQYQQILRKLKELNVVRGFDFIEISKAIKTKKADRFVIARGVKPREGKNGWVELKINLDNQQEGPRLREDGTVDFRELKNIPSVRKGQVIAVVHSPIPGTPGVTVTNEPLPPEPTYPVVVQLGKGVAAVEDGTKIVATERGRPHLEQNGMLVKVSIMEKFTHRGDVNIASGNIRFKGDIDILGNVEDGMSVEAEGNITVFQNVNRANIMSKQAIFVRQNVIGSTISSGKSDTFVFELIRLLSVIEEQMEKFILSVKNLMASSRFKTTENGLFPFINLLLSEKFRLLATTAKQYIKVCERGVGVLDRRWTDLAKQFRLCFFSHTPNESHSFEQLTVLLSDIKGAMDKHRSADGRNSYVELMYALNSTIYCSGDVAVLGQGCYNCKIHAGGFLTINGVMRGGEAYAQYGAAIKETGSEIGVPTYIVVPSDQTIQIGLAKEGTMIQIGKVKYSFQKERSCVKAALNEEGQIVFL</sequence>
<protein>
    <recommendedName>
        <fullName evidence="1">RNA-binding protein KhpB N-terminal domain-containing protein</fullName>
    </recommendedName>
</protein>
<dbReference type="InterPro" id="IPR005646">
    <property type="entry name" value="FapA"/>
</dbReference>
<feature type="domain" description="RNA-binding protein KhpB N-terminal" evidence="1">
    <location>
        <begin position="6"/>
        <end position="57"/>
    </location>
</feature>
<dbReference type="Proteomes" id="UP000078290">
    <property type="component" value="Unassembled WGS sequence"/>
</dbReference>
<dbReference type="InterPro" id="IPR046866">
    <property type="entry name" value="FapA_N"/>
</dbReference>
<evidence type="ECO:0000259" key="1">
    <source>
        <dbReference type="SMART" id="SM01245"/>
    </source>
</evidence>
<dbReference type="InterPro" id="IPR032782">
    <property type="entry name" value="KhpB_N"/>
</dbReference>
<dbReference type="InterPro" id="IPR038247">
    <property type="entry name" value="Jag_N_dom_sf"/>
</dbReference>
<dbReference type="OrthoDB" id="1279at2"/>
<dbReference type="SMART" id="SM01245">
    <property type="entry name" value="Jag_N"/>
    <property type="match status" value="1"/>
</dbReference>
<dbReference type="InterPro" id="IPR046865">
    <property type="entry name" value="FapA_b_solenoid"/>
</dbReference>
<proteinExistence type="predicted"/>
<dbReference type="AlphaFoldDB" id="A0A1B7KRF3"/>
<dbReference type="PANTHER" id="PTHR38032">
    <property type="entry name" value="POLYMERASE-RELATED"/>
    <property type="match status" value="1"/>
</dbReference>
<dbReference type="Gene3D" id="3.30.30.80">
    <property type="entry name" value="probable RNA-binding protein from clostridium symbiosum atcc 14940"/>
    <property type="match status" value="1"/>
</dbReference>